<dbReference type="Gene3D" id="3.40.50.12780">
    <property type="entry name" value="N-terminal domain of ligase-like"/>
    <property type="match status" value="1"/>
</dbReference>
<comment type="caution">
    <text evidence="1">The sequence shown here is derived from an EMBL/GenBank/DDBJ whole genome shotgun (WGS) entry which is preliminary data.</text>
</comment>
<keyword evidence="2" id="KW-1185">Reference proteome</keyword>
<dbReference type="InterPro" id="IPR053158">
    <property type="entry name" value="CapK_Type1_Caps_Biosynth"/>
</dbReference>
<dbReference type="Proteomes" id="UP001642464">
    <property type="component" value="Unassembled WGS sequence"/>
</dbReference>
<organism evidence="1 2">
    <name type="scientific">Durusdinium trenchii</name>
    <dbReference type="NCBI Taxonomy" id="1381693"/>
    <lineage>
        <taxon>Eukaryota</taxon>
        <taxon>Sar</taxon>
        <taxon>Alveolata</taxon>
        <taxon>Dinophyceae</taxon>
        <taxon>Suessiales</taxon>
        <taxon>Symbiodiniaceae</taxon>
        <taxon>Durusdinium</taxon>
    </lineage>
</organism>
<name>A0ABP0N7H5_9DINO</name>
<reference evidence="1 2" key="1">
    <citation type="submission" date="2024-02" db="EMBL/GenBank/DDBJ databases">
        <authorList>
            <person name="Chen Y."/>
            <person name="Shah S."/>
            <person name="Dougan E. K."/>
            <person name="Thang M."/>
            <person name="Chan C."/>
        </authorList>
    </citation>
    <scope>NUCLEOTIDE SEQUENCE [LARGE SCALE GENOMIC DNA]</scope>
</reference>
<dbReference type="SUPFAM" id="SSF56801">
    <property type="entry name" value="Acetyl-CoA synthetase-like"/>
    <property type="match status" value="1"/>
</dbReference>
<evidence type="ECO:0000313" key="2">
    <source>
        <dbReference type="Proteomes" id="UP001642464"/>
    </source>
</evidence>
<dbReference type="PANTHER" id="PTHR36932:SF1">
    <property type="entry name" value="CAPSULAR POLYSACCHARIDE BIOSYNTHESIS PROTEIN"/>
    <property type="match status" value="1"/>
</dbReference>
<proteinExistence type="predicted"/>
<accession>A0ABP0N7H5</accession>
<protein>
    <submittedName>
        <fullName evidence="1">Uncharacterized protein</fullName>
    </submittedName>
</protein>
<feature type="non-terminal residue" evidence="1">
    <location>
        <position position="256"/>
    </location>
</feature>
<sequence length="256" mass="29235">MTDVWIPHTFRSRPYARSHFQQMVAWASRNHPFYRKFCPDPAREVPILGRADFMENNDLLLNGHPESGRTSGSTGVPVRIAWSPQKQQREAEAQTFFQRMAGGPLSRIRIVSTREAQPGERWFDICAPLDEQLAYLRSELDGQRDTALVTYPTNAMQLAEALVREGETLPQIIRLVCYAESYDEEHEPVLKRAFPNARIWNNYSCSELGMVALRCPHEPDFMHAMALNVGVEILDDEGLPVADGEMGRLVLTDYWN</sequence>
<gene>
    <name evidence="1" type="ORF">SCF082_LOCUS31572</name>
</gene>
<dbReference type="InterPro" id="IPR042099">
    <property type="entry name" value="ANL_N_sf"/>
</dbReference>
<dbReference type="EMBL" id="CAXAMM010026800">
    <property type="protein sequence ID" value="CAK9059671.1"/>
    <property type="molecule type" value="Genomic_DNA"/>
</dbReference>
<evidence type="ECO:0000313" key="1">
    <source>
        <dbReference type="EMBL" id="CAK9059671.1"/>
    </source>
</evidence>
<dbReference type="PANTHER" id="PTHR36932">
    <property type="entry name" value="CAPSULAR POLYSACCHARIDE BIOSYNTHESIS PROTEIN"/>
    <property type="match status" value="1"/>
</dbReference>